<evidence type="ECO:0000313" key="4">
    <source>
        <dbReference type="EMBL" id="CAE0458490.1"/>
    </source>
</evidence>
<sequence length="583" mass="64364">MVFETISILLYHIQTAQNRMWKMTTRTSRTPMTMVPSSNIGRGHRLRDRSGTTLYTSAVIDGFGKSGTNDKDSNQKYEQLSPREDEPNLNNFPASLSPEYKKLPFSLKTTIASFSALSTFKVARTSRFLALSALLESLKAGSRRNATIQIAQYLLKVLITTFITFFLTYLIVQDTFYPPDRIDTSTLLKREWMPSTLSKFSFVNTTVPSVLTDDGLDLDIGPMGVHYLEYPGYDDTDVDTGISDSYNFDVIHFNHGFGASSLSWLPAIPSIVTKLGARCGLAHDAPGFGFTDRPKSSGRENGLVPFSSAGSAALGNALILNSLEMKNVDDGSDDDEEKVSTPSHPPCIGLFGHSMGCAATLKMALSLPVEMKKEVILVSPALVGKKPAPSSIDYKLHLDAEIVQQTKSRVAGIIESQPSMIRTNICIFIALLRSVILDPCISYLLKRAVGRPKFWSNGLRLAWGTSDKVNDSDALRFQWPSIGRGWEGGLLSFTRSRLASTCTYDGGELKLLQDVLKQPNTRVTIIHGSSDPIVPFSMSRKIVEELLPEEKINLISMPGMGHDPFEEGMEEFIEIVTSEIFRN</sequence>
<feature type="transmembrane region" description="Helical" evidence="2">
    <location>
        <begin position="153"/>
        <end position="172"/>
    </location>
</feature>
<evidence type="ECO:0000256" key="1">
    <source>
        <dbReference type="SAM" id="MobiDB-lite"/>
    </source>
</evidence>
<dbReference type="Pfam" id="PF12697">
    <property type="entry name" value="Abhydrolase_6"/>
    <property type="match status" value="1"/>
</dbReference>
<protein>
    <recommendedName>
        <fullName evidence="3">AB hydrolase-1 domain-containing protein</fullName>
    </recommendedName>
</protein>
<dbReference type="AlphaFoldDB" id="A0A7S3PX54"/>
<dbReference type="EMBL" id="HBIO01004815">
    <property type="protein sequence ID" value="CAE0458490.1"/>
    <property type="molecule type" value="Transcribed_RNA"/>
</dbReference>
<feature type="region of interest" description="Disordered" evidence="1">
    <location>
        <begin position="65"/>
        <end position="90"/>
    </location>
</feature>
<dbReference type="PANTHER" id="PTHR43689:SF8">
    <property type="entry name" value="ALPHA_BETA-HYDROLASES SUPERFAMILY PROTEIN"/>
    <property type="match status" value="1"/>
</dbReference>
<dbReference type="Gene3D" id="3.40.50.1820">
    <property type="entry name" value="alpha/beta hydrolase"/>
    <property type="match status" value="1"/>
</dbReference>
<keyword evidence="2" id="KW-0812">Transmembrane</keyword>
<evidence type="ECO:0000256" key="2">
    <source>
        <dbReference type="SAM" id="Phobius"/>
    </source>
</evidence>
<organism evidence="4">
    <name type="scientific">Chaetoceros debilis</name>
    <dbReference type="NCBI Taxonomy" id="122233"/>
    <lineage>
        <taxon>Eukaryota</taxon>
        <taxon>Sar</taxon>
        <taxon>Stramenopiles</taxon>
        <taxon>Ochrophyta</taxon>
        <taxon>Bacillariophyta</taxon>
        <taxon>Coscinodiscophyceae</taxon>
        <taxon>Chaetocerotophycidae</taxon>
        <taxon>Chaetocerotales</taxon>
        <taxon>Chaetocerotaceae</taxon>
        <taxon>Chaetoceros</taxon>
    </lineage>
</organism>
<feature type="domain" description="AB hydrolase-1" evidence="3">
    <location>
        <begin position="255"/>
        <end position="574"/>
    </location>
</feature>
<evidence type="ECO:0000259" key="3">
    <source>
        <dbReference type="Pfam" id="PF12697"/>
    </source>
</evidence>
<accession>A0A7S3PX54</accession>
<proteinExistence type="predicted"/>
<dbReference type="PANTHER" id="PTHR43689">
    <property type="entry name" value="HYDROLASE"/>
    <property type="match status" value="1"/>
</dbReference>
<name>A0A7S3PX54_9STRA</name>
<keyword evidence="2" id="KW-1133">Transmembrane helix</keyword>
<dbReference type="SUPFAM" id="SSF53474">
    <property type="entry name" value="alpha/beta-Hydrolases"/>
    <property type="match status" value="1"/>
</dbReference>
<dbReference type="InterPro" id="IPR029058">
    <property type="entry name" value="AB_hydrolase_fold"/>
</dbReference>
<keyword evidence="2" id="KW-0472">Membrane</keyword>
<gene>
    <name evidence="4" type="ORF">CDEB00056_LOCUS3331</name>
</gene>
<dbReference type="InterPro" id="IPR000073">
    <property type="entry name" value="AB_hydrolase_1"/>
</dbReference>
<feature type="compositionally biased region" description="Basic and acidic residues" evidence="1">
    <location>
        <begin position="68"/>
        <end position="86"/>
    </location>
</feature>
<reference evidence="4" key="1">
    <citation type="submission" date="2021-01" db="EMBL/GenBank/DDBJ databases">
        <authorList>
            <person name="Corre E."/>
            <person name="Pelletier E."/>
            <person name="Niang G."/>
            <person name="Scheremetjew M."/>
            <person name="Finn R."/>
            <person name="Kale V."/>
            <person name="Holt S."/>
            <person name="Cochrane G."/>
            <person name="Meng A."/>
            <person name="Brown T."/>
            <person name="Cohen L."/>
        </authorList>
    </citation>
    <scope>NUCLEOTIDE SEQUENCE</scope>
    <source>
        <strain evidence="4">MM31A-1</strain>
    </source>
</reference>